<evidence type="ECO:0000256" key="1">
    <source>
        <dbReference type="SAM" id="MobiDB-lite"/>
    </source>
</evidence>
<name>A0A0L0BQ58_LUCCU</name>
<sequence>QREVALGAAEDHDLQQRQEEERVHDGEADEQAATREREMEGPGPPFPSTEDAADDGEDHHREDVVGLGVGELVEGEQAEDDRRRAARTDEADERARAPRQRRAEQRRVHGDDAEQRQGEHDHHQQTRVEAVEHDDRRHGAEDEPHDVGGEGARLFDQQHLLVRDRALVGPPRTGQPVHDARDEGRDEPVRR</sequence>
<feature type="compositionally biased region" description="Basic and acidic residues" evidence="1">
    <location>
        <begin position="1"/>
        <end position="40"/>
    </location>
</feature>
<feature type="non-terminal residue" evidence="2">
    <location>
        <position position="191"/>
    </location>
</feature>
<comment type="caution">
    <text evidence="2">The sequence shown here is derived from an EMBL/GenBank/DDBJ whole genome shotgun (WGS) entry which is preliminary data.</text>
</comment>
<evidence type="ECO:0000313" key="3">
    <source>
        <dbReference type="Proteomes" id="UP000037069"/>
    </source>
</evidence>
<gene>
    <name evidence="2" type="ORF">FF38_09915</name>
</gene>
<feature type="non-terminal residue" evidence="2">
    <location>
        <position position="1"/>
    </location>
</feature>
<reference evidence="2 3" key="1">
    <citation type="journal article" date="2015" name="Nat. Commun.">
        <title>Lucilia cuprina genome unlocks parasitic fly biology to underpin future interventions.</title>
        <authorList>
            <person name="Anstead C.A."/>
            <person name="Korhonen P.K."/>
            <person name="Young N.D."/>
            <person name="Hall R.S."/>
            <person name="Jex A.R."/>
            <person name="Murali S.C."/>
            <person name="Hughes D.S."/>
            <person name="Lee S.F."/>
            <person name="Perry T."/>
            <person name="Stroehlein A.J."/>
            <person name="Ansell B.R."/>
            <person name="Breugelmans B."/>
            <person name="Hofmann A."/>
            <person name="Qu J."/>
            <person name="Dugan S."/>
            <person name="Lee S.L."/>
            <person name="Chao H."/>
            <person name="Dinh H."/>
            <person name="Han Y."/>
            <person name="Doddapaneni H.V."/>
            <person name="Worley K.C."/>
            <person name="Muzny D.M."/>
            <person name="Ioannidis P."/>
            <person name="Waterhouse R.M."/>
            <person name="Zdobnov E.M."/>
            <person name="James P.J."/>
            <person name="Bagnall N.H."/>
            <person name="Kotze A.C."/>
            <person name="Gibbs R.A."/>
            <person name="Richards S."/>
            <person name="Batterham P."/>
            <person name="Gasser R.B."/>
        </authorList>
    </citation>
    <scope>NUCLEOTIDE SEQUENCE [LARGE SCALE GENOMIC DNA]</scope>
    <source>
        <strain evidence="2 3">LS</strain>
        <tissue evidence="2">Full body</tissue>
    </source>
</reference>
<feature type="region of interest" description="Disordered" evidence="1">
    <location>
        <begin position="1"/>
        <end position="191"/>
    </location>
</feature>
<feature type="compositionally biased region" description="Basic and acidic residues" evidence="1">
    <location>
        <begin position="80"/>
        <end position="148"/>
    </location>
</feature>
<dbReference type="EMBL" id="JRES01001626">
    <property type="protein sequence ID" value="KNC21344.1"/>
    <property type="molecule type" value="Genomic_DNA"/>
</dbReference>
<proteinExistence type="predicted"/>
<feature type="compositionally biased region" description="Basic and acidic residues" evidence="1">
    <location>
        <begin position="178"/>
        <end position="191"/>
    </location>
</feature>
<dbReference type="AlphaFoldDB" id="A0A0L0BQ58"/>
<protein>
    <submittedName>
        <fullName evidence="2">Uncharacterized protein</fullName>
    </submittedName>
</protein>
<accession>A0A0L0BQ58</accession>
<evidence type="ECO:0000313" key="2">
    <source>
        <dbReference type="EMBL" id="KNC21344.1"/>
    </source>
</evidence>
<organism evidence="2 3">
    <name type="scientific">Lucilia cuprina</name>
    <name type="common">Green bottle fly</name>
    <name type="synonym">Australian sheep blowfly</name>
    <dbReference type="NCBI Taxonomy" id="7375"/>
    <lineage>
        <taxon>Eukaryota</taxon>
        <taxon>Metazoa</taxon>
        <taxon>Ecdysozoa</taxon>
        <taxon>Arthropoda</taxon>
        <taxon>Hexapoda</taxon>
        <taxon>Insecta</taxon>
        <taxon>Pterygota</taxon>
        <taxon>Neoptera</taxon>
        <taxon>Endopterygota</taxon>
        <taxon>Diptera</taxon>
        <taxon>Brachycera</taxon>
        <taxon>Muscomorpha</taxon>
        <taxon>Oestroidea</taxon>
        <taxon>Calliphoridae</taxon>
        <taxon>Luciliinae</taxon>
        <taxon>Lucilia</taxon>
    </lineage>
</organism>
<keyword evidence="3" id="KW-1185">Reference proteome</keyword>
<dbReference type="Proteomes" id="UP000037069">
    <property type="component" value="Unassembled WGS sequence"/>
</dbReference>